<keyword evidence="8" id="KW-0325">Glycoprotein</keyword>
<organism evidence="15 16">
    <name type="scientific">Astatotilapia calliptera</name>
    <name type="common">Eastern happy</name>
    <name type="synonym">Chromis callipterus</name>
    <dbReference type="NCBI Taxonomy" id="8154"/>
    <lineage>
        <taxon>Eukaryota</taxon>
        <taxon>Metazoa</taxon>
        <taxon>Chordata</taxon>
        <taxon>Craniata</taxon>
        <taxon>Vertebrata</taxon>
        <taxon>Euteleostomi</taxon>
        <taxon>Actinopterygii</taxon>
        <taxon>Neopterygii</taxon>
        <taxon>Teleostei</taxon>
        <taxon>Neoteleostei</taxon>
        <taxon>Acanthomorphata</taxon>
        <taxon>Ovalentaria</taxon>
        <taxon>Cichlomorphae</taxon>
        <taxon>Cichliformes</taxon>
        <taxon>Cichlidae</taxon>
        <taxon>African cichlids</taxon>
        <taxon>Pseudocrenilabrinae</taxon>
        <taxon>Haplochromini</taxon>
        <taxon>Astatotilapia</taxon>
    </lineage>
</organism>
<dbReference type="GO" id="GO:0035348">
    <property type="term" value="P:acetyl-CoA transmembrane transport"/>
    <property type="evidence" value="ECO:0007669"/>
    <property type="project" value="InterPro"/>
</dbReference>
<keyword evidence="4 14" id="KW-0812">Transmembrane</keyword>
<evidence type="ECO:0000256" key="4">
    <source>
        <dbReference type="ARBA" id="ARBA00022692"/>
    </source>
</evidence>
<evidence type="ECO:0000256" key="1">
    <source>
        <dbReference type="ARBA" id="ARBA00004477"/>
    </source>
</evidence>
<dbReference type="PANTHER" id="PTHR12778:SF9">
    <property type="entry name" value="ACETYL-COENZYME A TRANSPORTER 1"/>
    <property type="match status" value="1"/>
</dbReference>
<evidence type="ECO:0000256" key="5">
    <source>
        <dbReference type="ARBA" id="ARBA00022824"/>
    </source>
</evidence>
<dbReference type="GO" id="GO:0008521">
    <property type="term" value="F:acetyl-CoA transmembrane transporter activity"/>
    <property type="evidence" value="ECO:0007669"/>
    <property type="project" value="InterPro"/>
</dbReference>
<dbReference type="STRING" id="8154.ENSACLP00000004552"/>
<evidence type="ECO:0000256" key="13">
    <source>
        <dbReference type="ARBA" id="ARBA00075956"/>
    </source>
</evidence>
<feature type="transmembrane region" description="Helical" evidence="14">
    <location>
        <begin position="119"/>
        <end position="139"/>
    </location>
</feature>
<feature type="transmembrane region" description="Helical" evidence="14">
    <location>
        <begin position="291"/>
        <end position="310"/>
    </location>
</feature>
<comment type="subunit">
    <text evidence="11">Homodimerizes.</text>
</comment>
<evidence type="ECO:0000256" key="7">
    <source>
        <dbReference type="ARBA" id="ARBA00023136"/>
    </source>
</evidence>
<dbReference type="InterPro" id="IPR036259">
    <property type="entry name" value="MFS_trans_sf"/>
</dbReference>
<dbReference type="GeneTree" id="ENSGT00940000154019"/>
<comment type="subcellular location">
    <subcellularLocation>
        <location evidence="1">Endoplasmic reticulum membrane</location>
        <topology evidence="1">Multi-pass membrane protein</topology>
    </subcellularLocation>
</comment>
<feature type="transmembrane region" description="Helical" evidence="14">
    <location>
        <begin position="355"/>
        <end position="376"/>
    </location>
</feature>
<feature type="transmembrane region" description="Helical" evidence="14">
    <location>
        <begin position="203"/>
        <end position="221"/>
    </location>
</feature>
<dbReference type="GO" id="GO:0030514">
    <property type="term" value="P:negative regulation of BMP signaling pathway"/>
    <property type="evidence" value="ECO:0007669"/>
    <property type="project" value="Ensembl"/>
</dbReference>
<reference evidence="15" key="1">
    <citation type="submission" date="2018-05" db="EMBL/GenBank/DDBJ databases">
        <authorList>
            <person name="Datahose"/>
        </authorList>
    </citation>
    <scope>NUCLEOTIDE SEQUENCE</scope>
</reference>
<dbReference type="PANTHER" id="PTHR12778">
    <property type="entry name" value="SOLUTE CARRIER FAMILY 33 ACETYL-COA TRANSPORTER -RELATED"/>
    <property type="match status" value="1"/>
</dbReference>
<keyword evidence="6 14" id="KW-1133">Transmembrane helix</keyword>
<keyword evidence="2" id="KW-0813">Transport</keyword>
<evidence type="ECO:0000313" key="15">
    <source>
        <dbReference type="Ensembl" id="ENSACLP00000004543.2"/>
    </source>
</evidence>
<dbReference type="OMA" id="RRKSWIM"/>
<dbReference type="FunFam" id="1.20.1250.20:FF:000287">
    <property type="entry name" value="acetyl-coenzyme A transporter 1 isoform X1"/>
    <property type="match status" value="1"/>
</dbReference>
<evidence type="ECO:0000256" key="10">
    <source>
        <dbReference type="ARBA" id="ARBA00061205"/>
    </source>
</evidence>
<keyword evidence="7 14" id="KW-0472">Membrane</keyword>
<dbReference type="AlphaFoldDB" id="A0A3P8NIU6"/>
<evidence type="ECO:0000256" key="2">
    <source>
        <dbReference type="ARBA" id="ARBA00022448"/>
    </source>
</evidence>
<dbReference type="InterPro" id="IPR024371">
    <property type="entry name" value="AcetylCoA_trans_1-like"/>
</dbReference>
<feature type="transmembrane region" description="Helical" evidence="14">
    <location>
        <begin position="88"/>
        <end position="107"/>
    </location>
</feature>
<feature type="transmembrane region" description="Helical" evidence="14">
    <location>
        <begin position="247"/>
        <end position="271"/>
    </location>
</feature>
<keyword evidence="3" id="KW-0597">Phosphoprotein</keyword>
<reference evidence="15" key="3">
    <citation type="submission" date="2025-09" db="UniProtKB">
        <authorList>
            <consortium name="Ensembl"/>
        </authorList>
    </citation>
    <scope>IDENTIFICATION</scope>
</reference>
<evidence type="ECO:0000256" key="12">
    <source>
        <dbReference type="ARBA" id="ARBA00074217"/>
    </source>
</evidence>
<dbReference type="SUPFAM" id="SSF103473">
    <property type="entry name" value="MFS general substrate transporter"/>
    <property type="match status" value="1"/>
</dbReference>
<dbReference type="Pfam" id="PF13000">
    <property type="entry name" value="Acatn"/>
    <property type="match status" value="2"/>
</dbReference>
<protein>
    <recommendedName>
        <fullName evidence="12">Acetyl-coenzyme A transporter 1</fullName>
    </recommendedName>
    <alternativeName>
        <fullName evidence="13">Solute carrier family 33 member 1</fullName>
    </alternativeName>
</protein>
<evidence type="ECO:0000256" key="8">
    <source>
        <dbReference type="ARBA" id="ARBA00023180"/>
    </source>
</evidence>
<name>A0A3P8NIU6_ASTCA</name>
<evidence type="ECO:0000256" key="9">
    <source>
        <dbReference type="ARBA" id="ARBA00051707"/>
    </source>
</evidence>
<dbReference type="InterPro" id="IPR004752">
    <property type="entry name" value="AmpG_permease/AT-1"/>
</dbReference>
<feature type="transmembrane region" description="Helical" evidence="14">
    <location>
        <begin position="322"/>
        <end position="343"/>
    </location>
</feature>
<comment type="similarity">
    <text evidence="10">Belongs to the SLC33A transporter family.</text>
</comment>
<evidence type="ECO:0000256" key="3">
    <source>
        <dbReference type="ARBA" id="ARBA00022553"/>
    </source>
</evidence>
<evidence type="ECO:0000256" key="11">
    <source>
        <dbReference type="ARBA" id="ARBA00063974"/>
    </source>
</evidence>
<sequence length="555" mass="61606">MKKLNELIFPLINSVIQPPVFYDLACCHHQGIPLGLGGSIPLILQSKNVSYKDQAFFSFVFWPFSLKLLWAPLVDALYFSRFGRRKSWLVPTQYLLGLFMLYLSAKVESLLQSKGGPDVVTLTAVFFMLAFLAATQDIAVDGWALTMLSRENVGYASTCNSVGQTAGYFLGNVLFLALESPDFCNKYLRIVPKDTGIVTLSDFLFFWGVVFLISTTLVAIFKRENVRGRRTTTTPEETQGVMETYKLLLSIIKMPTVFTFCLLLLTAKMGFSAADAVTGLKLMEAGVPKEQLALLAVPMVPLQIFLPVVISRYTAGPRPLDIFYKAFPFRLLIGLEFALLVWWTPSVKQEGAFPVYYYAVVLLSYALHQVALYSMYVACMAFHAKVSDPLIGGTYMTLLNTVTNLGGNWPSTVALWLVDPLTSKECQGAAGQSCGSSEEALVSDQTMRMGQDGVCVLFYNALKVQIILSPMFKPLAVCEGRRRLCDDTGRLLRGVCGLCCDGFSLVGVVREENEASAGAEPGCMEVQSELRRTHDQLHRRHSLVHSTFIYYTKNC</sequence>
<dbReference type="GO" id="GO:0021955">
    <property type="term" value="P:central nervous system neuron axonogenesis"/>
    <property type="evidence" value="ECO:0007669"/>
    <property type="project" value="Ensembl"/>
</dbReference>
<reference evidence="15" key="2">
    <citation type="submission" date="2025-08" db="UniProtKB">
        <authorList>
            <consortium name="Ensembl"/>
        </authorList>
    </citation>
    <scope>IDENTIFICATION</scope>
</reference>
<evidence type="ECO:0000256" key="14">
    <source>
        <dbReference type="SAM" id="Phobius"/>
    </source>
</evidence>
<proteinExistence type="inferred from homology"/>
<dbReference type="GO" id="GO:0005789">
    <property type="term" value="C:endoplasmic reticulum membrane"/>
    <property type="evidence" value="ECO:0007669"/>
    <property type="project" value="UniProtKB-SubCell"/>
</dbReference>
<dbReference type="Bgee" id="ENSACLG00000003045">
    <property type="expression patterns" value="Expressed in liver and 7 other cell types or tissues"/>
</dbReference>
<feature type="transmembrane region" description="Helical" evidence="14">
    <location>
        <begin position="55"/>
        <end position="73"/>
    </location>
</feature>
<dbReference type="Ensembl" id="ENSACLT00000004635.2">
    <property type="protein sequence ID" value="ENSACLP00000004543.2"/>
    <property type="gene ID" value="ENSACLG00000003045.2"/>
</dbReference>
<keyword evidence="16" id="KW-1185">Reference proteome</keyword>
<accession>A0A3P8NIU6</accession>
<dbReference type="Proteomes" id="UP000265100">
    <property type="component" value="Chromosome 14"/>
</dbReference>
<evidence type="ECO:0000313" key="16">
    <source>
        <dbReference type="Proteomes" id="UP000265100"/>
    </source>
</evidence>
<evidence type="ECO:0000256" key="6">
    <source>
        <dbReference type="ARBA" id="ARBA00022989"/>
    </source>
</evidence>
<comment type="catalytic activity">
    <reaction evidence="9">
        <text>acetyl-CoA(in) = acetyl-CoA(out)</text>
        <dbReference type="Rhea" id="RHEA:75039"/>
        <dbReference type="ChEBI" id="CHEBI:57288"/>
    </reaction>
    <physiologicalReaction direction="left-to-right" evidence="9">
        <dbReference type="Rhea" id="RHEA:75040"/>
    </physiologicalReaction>
</comment>
<keyword evidence="5" id="KW-0256">Endoplasmic reticulum</keyword>